<dbReference type="SMART" id="SM00855">
    <property type="entry name" value="PGAM"/>
    <property type="match status" value="1"/>
</dbReference>
<dbReference type="CDD" id="cd07067">
    <property type="entry name" value="HP_PGM_like"/>
    <property type="match status" value="1"/>
</dbReference>
<sequence length="209" mass="22415">MSLLLHLVRHGAHDGAPGSLAGRDPSIHLSDAGRREVDALAATLPGARLARIVSSPQPRTVETAEILAAGHGIAIDAALDEIDFGPWAGRTFTDLEADPSWRRWNVARDEAATLAGETMANVARRVESLVADLVADHGEKAEVALVTHCDVIRAVLCRALQRPFQALFAIDIDTASRTTLSLDADGTRVLVVNHRPTFAERETLREAVA</sequence>
<organism evidence="1 2">
    <name type="scientific">Salinarimonas ramus</name>
    <dbReference type="NCBI Taxonomy" id="690164"/>
    <lineage>
        <taxon>Bacteria</taxon>
        <taxon>Pseudomonadati</taxon>
        <taxon>Pseudomonadota</taxon>
        <taxon>Alphaproteobacteria</taxon>
        <taxon>Hyphomicrobiales</taxon>
        <taxon>Salinarimonadaceae</taxon>
        <taxon>Salinarimonas</taxon>
    </lineage>
</organism>
<dbReference type="PANTHER" id="PTHR48100:SF1">
    <property type="entry name" value="HISTIDINE PHOSPHATASE FAMILY PROTEIN-RELATED"/>
    <property type="match status" value="1"/>
</dbReference>
<dbReference type="Pfam" id="PF00300">
    <property type="entry name" value="His_Phos_1"/>
    <property type="match status" value="1"/>
</dbReference>
<evidence type="ECO:0000313" key="1">
    <source>
        <dbReference type="EMBL" id="GGK38106.1"/>
    </source>
</evidence>
<dbReference type="PIRSF" id="PIRSF000709">
    <property type="entry name" value="6PFK_2-Ptase"/>
    <property type="match status" value="1"/>
</dbReference>
<dbReference type="EMBL" id="BMMF01000007">
    <property type="protein sequence ID" value="GGK38106.1"/>
    <property type="molecule type" value="Genomic_DNA"/>
</dbReference>
<dbReference type="Proteomes" id="UP000600449">
    <property type="component" value="Unassembled WGS sequence"/>
</dbReference>
<proteinExistence type="predicted"/>
<dbReference type="InterPro" id="IPR050275">
    <property type="entry name" value="PGM_Phosphatase"/>
</dbReference>
<dbReference type="Gene3D" id="3.40.50.1240">
    <property type="entry name" value="Phosphoglycerate mutase-like"/>
    <property type="match status" value="1"/>
</dbReference>
<name>A0A917V4W5_9HYPH</name>
<dbReference type="PANTHER" id="PTHR48100">
    <property type="entry name" value="BROAD-SPECIFICITY PHOSPHATASE YOR283W-RELATED"/>
    <property type="match status" value="1"/>
</dbReference>
<dbReference type="InterPro" id="IPR013078">
    <property type="entry name" value="His_Pase_superF_clade-1"/>
</dbReference>
<dbReference type="SUPFAM" id="SSF53254">
    <property type="entry name" value="Phosphoglycerate mutase-like"/>
    <property type="match status" value="1"/>
</dbReference>
<protein>
    <submittedName>
        <fullName evidence="1">Phosphoglycerate mutase</fullName>
    </submittedName>
</protein>
<comment type="caution">
    <text evidence="1">The sequence shown here is derived from an EMBL/GenBank/DDBJ whole genome shotgun (WGS) entry which is preliminary data.</text>
</comment>
<keyword evidence="2" id="KW-1185">Reference proteome</keyword>
<dbReference type="InterPro" id="IPR029033">
    <property type="entry name" value="His_PPase_superfam"/>
</dbReference>
<reference evidence="1 2" key="1">
    <citation type="journal article" date="2014" name="Int. J. Syst. Evol. Microbiol.">
        <title>Complete genome sequence of Corynebacterium casei LMG S-19264T (=DSM 44701T), isolated from a smear-ripened cheese.</title>
        <authorList>
            <consortium name="US DOE Joint Genome Institute (JGI-PGF)"/>
            <person name="Walter F."/>
            <person name="Albersmeier A."/>
            <person name="Kalinowski J."/>
            <person name="Ruckert C."/>
        </authorList>
    </citation>
    <scope>NUCLEOTIDE SEQUENCE [LARGE SCALE GENOMIC DNA]</scope>
    <source>
        <strain evidence="1 2">CGMCC 1.9161</strain>
    </source>
</reference>
<accession>A0A917V4W5</accession>
<dbReference type="RefSeq" id="WP_188913710.1">
    <property type="nucleotide sequence ID" value="NZ_BMMF01000007.1"/>
</dbReference>
<evidence type="ECO:0000313" key="2">
    <source>
        <dbReference type="Proteomes" id="UP000600449"/>
    </source>
</evidence>
<dbReference type="AlphaFoldDB" id="A0A917V4W5"/>
<dbReference type="GO" id="GO:0016791">
    <property type="term" value="F:phosphatase activity"/>
    <property type="evidence" value="ECO:0007669"/>
    <property type="project" value="TreeGrafter"/>
</dbReference>
<gene>
    <name evidence="1" type="ORF">GCM10011322_26460</name>
</gene>
<dbReference type="GO" id="GO:0005737">
    <property type="term" value="C:cytoplasm"/>
    <property type="evidence" value="ECO:0007669"/>
    <property type="project" value="TreeGrafter"/>
</dbReference>